<sequence>MSSRKKTFARRIVDVGDEIEPEDIVTDLPFSTKRDSSDHDGLSIEDHVMRCGASVPVPAAMPLYRIIPSSPIGR</sequence>
<name>A0A1G2CYL1_9BACT</name>
<dbReference type="Proteomes" id="UP000177122">
    <property type="component" value="Unassembled WGS sequence"/>
</dbReference>
<gene>
    <name evidence="1" type="ORF">A2845_01110</name>
</gene>
<reference evidence="1 2" key="1">
    <citation type="journal article" date="2016" name="Nat. Commun.">
        <title>Thousands of microbial genomes shed light on interconnected biogeochemical processes in an aquifer system.</title>
        <authorList>
            <person name="Anantharaman K."/>
            <person name="Brown C.T."/>
            <person name="Hug L.A."/>
            <person name="Sharon I."/>
            <person name="Castelle C.J."/>
            <person name="Probst A.J."/>
            <person name="Thomas B.C."/>
            <person name="Singh A."/>
            <person name="Wilkins M.J."/>
            <person name="Karaoz U."/>
            <person name="Brodie E.L."/>
            <person name="Williams K.H."/>
            <person name="Hubbard S.S."/>
            <person name="Banfield J.F."/>
        </authorList>
    </citation>
    <scope>NUCLEOTIDE SEQUENCE [LARGE SCALE GENOMIC DNA]</scope>
</reference>
<dbReference type="AlphaFoldDB" id="A0A1G2CYL1"/>
<comment type="caution">
    <text evidence="1">The sequence shown here is derived from an EMBL/GenBank/DDBJ whole genome shotgun (WGS) entry which is preliminary data.</text>
</comment>
<proteinExistence type="predicted"/>
<protein>
    <submittedName>
        <fullName evidence="1">Uncharacterized protein</fullName>
    </submittedName>
</protein>
<dbReference type="EMBL" id="MHLI01000007">
    <property type="protein sequence ID" value="OGZ05731.1"/>
    <property type="molecule type" value="Genomic_DNA"/>
</dbReference>
<evidence type="ECO:0000313" key="2">
    <source>
        <dbReference type="Proteomes" id="UP000177122"/>
    </source>
</evidence>
<organism evidence="1 2">
    <name type="scientific">Candidatus Lloydbacteria bacterium RIFCSPHIGHO2_01_FULL_49_22</name>
    <dbReference type="NCBI Taxonomy" id="1798658"/>
    <lineage>
        <taxon>Bacteria</taxon>
        <taxon>Candidatus Lloydiibacteriota</taxon>
    </lineage>
</organism>
<accession>A0A1G2CYL1</accession>
<evidence type="ECO:0000313" key="1">
    <source>
        <dbReference type="EMBL" id="OGZ05731.1"/>
    </source>
</evidence>